<feature type="transmembrane region" description="Helical" evidence="7">
    <location>
        <begin position="178"/>
        <end position="196"/>
    </location>
</feature>
<dbReference type="GO" id="GO:0015109">
    <property type="term" value="F:chromate transmembrane transporter activity"/>
    <property type="evidence" value="ECO:0007669"/>
    <property type="project" value="InterPro"/>
</dbReference>
<dbReference type="InterPro" id="IPR003370">
    <property type="entry name" value="Chromate_transpt"/>
</dbReference>
<dbReference type="OrthoDB" id="8596378at2"/>
<dbReference type="KEGG" id="hyl:LPB072_10940"/>
<evidence type="ECO:0000256" key="1">
    <source>
        <dbReference type="ARBA" id="ARBA00004651"/>
    </source>
</evidence>
<evidence type="ECO:0000256" key="4">
    <source>
        <dbReference type="ARBA" id="ARBA00022692"/>
    </source>
</evidence>
<reference evidence="8 9" key="1">
    <citation type="submission" date="2016-10" db="EMBL/GenBank/DDBJ databases">
        <title>Hydorgenophaga sp. LPB0072 isolated from gastropod.</title>
        <authorList>
            <person name="Kim E."/>
            <person name="Yi H."/>
        </authorList>
    </citation>
    <scope>NUCLEOTIDE SEQUENCE [LARGE SCALE GENOMIC DNA]</scope>
    <source>
        <strain evidence="8 9">LPB0072</strain>
    </source>
</reference>
<accession>A0A1D8NW33</accession>
<dbReference type="PANTHER" id="PTHR43663">
    <property type="entry name" value="CHROMATE TRANSPORT PROTEIN-RELATED"/>
    <property type="match status" value="1"/>
</dbReference>
<evidence type="ECO:0000313" key="8">
    <source>
        <dbReference type="EMBL" id="AOW13292.1"/>
    </source>
</evidence>
<sequence length="208" mass="21921">MPPPTPTDSLLADAAICRPQSRTDLFVSFTMLALQGFGGVLAIVQREVVEKKRWLTREEFLEDWAVAQIMPGPNVVNLSMMIGGRHFGLPGALAALAGMLAAPLVIVLLLAILYGNVADTPLAQGALRGMGAVASGLITATGIKLIAALDNNPMGRALCIAIAAMTFVAIALLRWPLVWVLLGIGGVACIWTYRVLGLKERLAQGAVP</sequence>
<evidence type="ECO:0000256" key="3">
    <source>
        <dbReference type="ARBA" id="ARBA00022475"/>
    </source>
</evidence>
<dbReference type="EMBL" id="CP017476">
    <property type="protein sequence ID" value="AOW13292.1"/>
    <property type="molecule type" value="Genomic_DNA"/>
</dbReference>
<dbReference type="AlphaFoldDB" id="A0A1D8NW33"/>
<dbReference type="STRING" id="1763535.LPB072_10940"/>
<gene>
    <name evidence="8" type="ORF">LPB072_10940</name>
</gene>
<feature type="transmembrane region" description="Helical" evidence="7">
    <location>
        <begin position="87"/>
        <end position="114"/>
    </location>
</feature>
<evidence type="ECO:0000256" key="2">
    <source>
        <dbReference type="ARBA" id="ARBA00005262"/>
    </source>
</evidence>
<keyword evidence="6 7" id="KW-0472">Membrane</keyword>
<dbReference type="Pfam" id="PF02417">
    <property type="entry name" value="Chromate_transp"/>
    <property type="match status" value="1"/>
</dbReference>
<comment type="similarity">
    <text evidence="2">Belongs to the chromate ion transporter (CHR) (TC 2.A.51) family.</text>
</comment>
<protein>
    <submittedName>
        <fullName evidence="8">Chromate transporter</fullName>
    </submittedName>
</protein>
<name>A0A1D8NW33_9BURK</name>
<dbReference type="RefSeq" id="WP_070263920.1">
    <property type="nucleotide sequence ID" value="NZ_CP017476.1"/>
</dbReference>
<evidence type="ECO:0000313" key="9">
    <source>
        <dbReference type="Proteomes" id="UP000185680"/>
    </source>
</evidence>
<comment type="subcellular location">
    <subcellularLocation>
        <location evidence="1">Cell membrane</location>
        <topology evidence="1">Multi-pass membrane protein</topology>
    </subcellularLocation>
</comment>
<dbReference type="Proteomes" id="UP000185680">
    <property type="component" value="Chromosome"/>
</dbReference>
<proteinExistence type="inferred from homology"/>
<keyword evidence="3" id="KW-1003">Cell membrane</keyword>
<feature type="transmembrane region" description="Helical" evidence="7">
    <location>
        <begin position="126"/>
        <end position="147"/>
    </location>
</feature>
<dbReference type="InterPro" id="IPR052518">
    <property type="entry name" value="CHR_Transporter"/>
</dbReference>
<dbReference type="GO" id="GO:0005886">
    <property type="term" value="C:plasma membrane"/>
    <property type="evidence" value="ECO:0007669"/>
    <property type="project" value="UniProtKB-SubCell"/>
</dbReference>
<keyword evidence="5 7" id="KW-1133">Transmembrane helix</keyword>
<dbReference type="PANTHER" id="PTHR43663:SF1">
    <property type="entry name" value="CHROMATE TRANSPORTER"/>
    <property type="match status" value="1"/>
</dbReference>
<evidence type="ECO:0000256" key="7">
    <source>
        <dbReference type="SAM" id="Phobius"/>
    </source>
</evidence>
<evidence type="ECO:0000256" key="6">
    <source>
        <dbReference type="ARBA" id="ARBA00023136"/>
    </source>
</evidence>
<feature type="transmembrane region" description="Helical" evidence="7">
    <location>
        <begin position="25"/>
        <end position="44"/>
    </location>
</feature>
<evidence type="ECO:0000256" key="5">
    <source>
        <dbReference type="ARBA" id="ARBA00022989"/>
    </source>
</evidence>
<keyword evidence="4 7" id="KW-0812">Transmembrane</keyword>
<organism evidence="8 9">
    <name type="scientific">Hydrogenophaga crassostreae</name>
    <dbReference type="NCBI Taxonomy" id="1763535"/>
    <lineage>
        <taxon>Bacteria</taxon>
        <taxon>Pseudomonadati</taxon>
        <taxon>Pseudomonadota</taxon>
        <taxon>Betaproteobacteria</taxon>
        <taxon>Burkholderiales</taxon>
        <taxon>Comamonadaceae</taxon>
        <taxon>Hydrogenophaga</taxon>
    </lineage>
</organism>
<feature type="transmembrane region" description="Helical" evidence="7">
    <location>
        <begin position="154"/>
        <end position="172"/>
    </location>
</feature>